<dbReference type="InterPro" id="IPR038548">
    <property type="entry name" value="SporV_AA_N_sf"/>
</dbReference>
<dbReference type="GeneID" id="97390119"/>
<feature type="transmembrane region" description="Helical" evidence="1">
    <location>
        <begin position="145"/>
        <end position="168"/>
    </location>
</feature>
<dbReference type="Pfam" id="PF12164">
    <property type="entry name" value="SporV_AA"/>
    <property type="match status" value="1"/>
</dbReference>
<dbReference type="AlphaFoldDB" id="A0A173UXD2"/>
<reference evidence="4 6" key="2">
    <citation type="journal article" date="2019" name="Nat. Med.">
        <title>A library of human gut bacterial isolates paired with longitudinal multiomics data enables mechanistic microbiome research.</title>
        <authorList>
            <person name="Poyet M."/>
            <person name="Groussin M."/>
            <person name="Gibbons S.M."/>
            <person name="Avila-Pacheco J."/>
            <person name="Jiang X."/>
            <person name="Kearney S.M."/>
            <person name="Perrotta A.R."/>
            <person name="Berdy B."/>
            <person name="Zhao S."/>
            <person name="Lieberman T.D."/>
            <person name="Swanson P.K."/>
            <person name="Smith M."/>
            <person name="Roesemann S."/>
            <person name="Alexander J.E."/>
            <person name="Rich S.A."/>
            <person name="Livny J."/>
            <person name="Vlamakis H."/>
            <person name="Clish C."/>
            <person name="Bullock K."/>
            <person name="Deik A."/>
            <person name="Scott J."/>
            <person name="Pierce K.A."/>
            <person name="Xavier R.J."/>
            <person name="Alm E.J."/>
        </authorList>
    </citation>
    <scope>NUCLEOTIDE SEQUENCE [LARGE SCALE GENOMIC DNA]</scope>
    <source>
        <strain evidence="4 6">BIOML-A3</strain>
    </source>
</reference>
<name>A0A173UXD2_EUBRA</name>
<protein>
    <submittedName>
        <fullName evidence="3">Stage V sporulation protein AA</fullName>
    </submittedName>
</protein>
<dbReference type="STRING" id="39490.ERS852448_02293"/>
<keyword evidence="1" id="KW-0812">Transmembrane</keyword>
<dbReference type="EMBL" id="WKRA01000029">
    <property type="protein sequence ID" value="MSD17093.1"/>
    <property type="molecule type" value="Genomic_DNA"/>
</dbReference>
<dbReference type="EMBL" id="CYYA01000017">
    <property type="protein sequence ID" value="CUN18976.1"/>
    <property type="molecule type" value="Genomic_DNA"/>
</dbReference>
<organism evidence="3 5">
    <name type="scientific">Eubacterium ramulus</name>
    <dbReference type="NCBI Taxonomy" id="39490"/>
    <lineage>
        <taxon>Bacteria</taxon>
        <taxon>Bacillati</taxon>
        <taxon>Bacillota</taxon>
        <taxon>Clostridia</taxon>
        <taxon>Eubacteriales</taxon>
        <taxon>Eubacteriaceae</taxon>
        <taxon>Eubacterium</taxon>
    </lineage>
</organism>
<evidence type="ECO:0000256" key="1">
    <source>
        <dbReference type="SAM" id="Phobius"/>
    </source>
</evidence>
<proteinExistence type="predicted"/>
<evidence type="ECO:0000313" key="3">
    <source>
        <dbReference type="EMBL" id="CUN18976.1"/>
    </source>
</evidence>
<feature type="transmembrane region" description="Helical" evidence="1">
    <location>
        <begin position="106"/>
        <end position="125"/>
    </location>
</feature>
<evidence type="ECO:0000313" key="5">
    <source>
        <dbReference type="Proteomes" id="UP000095492"/>
    </source>
</evidence>
<dbReference type="Proteomes" id="UP000431304">
    <property type="component" value="Unassembled WGS sequence"/>
</dbReference>
<evidence type="ECO:0000313" key="6">
    <source>
        <dbReference type="Proteomes" id="UP000431304"/>
    </source>
</evidence>
<dbReference type="OrthoDB" id="9782754at2"/>
<accession>A0A173UXD2</accession>
<reference evidence="3 5" key="1">
    <citation type="submission" date="2015-09" db="EMBL/GenBank/DDBJ databases">
        <authorList>
            <consortium name="Pathogen Informatics"/>
        </authorList>
    </citation>
    <scope>NUCLEOTIDE SEQUENCE [LARGE SCALE GENOMIC DNA]</scope>
    <source>
        <strain evidence="3 5">2789STDY5608891</strain>
    </source>
</reference>
<dbReference type="InterPro" id="IPR021997">
    <property type="entry name" value="SporV_AA"/>
</dbReference>
<dbReference type="RefSeq" id="WP_022035853.1">
    <property type="nucleotide sequence ID" value="NZ_CAXUGT010000011.1"/>
</dbReference>
<evidence type="ECO:0000259" key="2">
    <source>
        <dbReference type="Pfam" id="PF12164"/>
    </source>
</evidence>
<dbReference type="Gene3D" id="2.60.480.10">
    <property type="entry name" value="eubacterium ventriosum atcc domain"/>
    <property type="match status" value="1"/>
</dbReference>
<feature type="domain" description="Stage V sporulation protein AA" evidence="2">
    <location>
        <begin position="6"/>
        <end position="93"/>
    </location>
</feature>
<keyword evidence="1" id="KW-1133">Transmembrane helix</keyword>
<dbReference type="Proteomes" id="UP000095492">
    <property type="component" value="Unassembled WGS sequence"/>
</dbReference>
<evidence type="ECO:0000313" key="4">
    <source>
        <dbReference type="EMBL" id="MSD17093.1"/>
    </source>
</evidence>
<keyword evidence="1" id="KW-0472">Membrane</keyword>
<sequence>MSAAGQILYLKIEQNCIVYKRSVTLQDIASVECTDVGILRQVLQEQVYYFSGNEKSSLVQVFSVLDVIRKIHEKYPMLEVENIGEPDFVIRYVPDPEKKSVQYLKTALVCVILFFGSAFTIMTFIEDVSVNKVFNALYTRVTGQVSNGAGVLEICFCIGLAIGIMVFYNHVGTKKITDDPTPIQVAMRKYEQDVDTTYIETSSRKGKSKKV</sequence>
<gene>
    <name evidence="3" type="ORF">ERS852448_02293</name>
    <name evidence="4" type="ORF">GKE72_13715</name>
</gene>